<keyword evidence="9 10" id="KW-0472">Membrane</keyword>
<feature type="transmembrane region" description="Helical" evidence="10">
    <location>
        <begin position="213"/>
        <end position="236"/>
    </location>
</feature>
<keyword evidence="5" id="KW-0808">Transferase</keyword>
<dbReference type="KEGG" id="aarc:G127AT_13385"/>
<feature type="transmembrane region" description="Helical" evidence="10">
    <location>
        <begin position="272"/>
        <end position="296"/>
    </location>
</feature>
<name>A0A975FQL9_9MICO</name>
<evidence type="ECO:0000313" key="11">
    <source>
        <dbReference type="EMBL" id="QTX06326.1"/>
    </source>
</evidence>
<evidence type="ECO:0000256" key="9">
    <source>
        <dbReference type="ARBA" id="ARBA00023136"/>
    </source>
</evidence>
<keyword evidence="6 10" id="KW-0812">Transmembrane</keyword>
<evidence type="ECO:0000256" key="2">
    <source>
        <dbReference type="ARBA" id="ARBA00004687"/>
    </source>
</evidence>
<accession>A0A975FQL9</accession>
<protein>
    <recommendedName>
        <fullName evidence="13">Mannosyltransferase PIG-V</fullName>
    </recommendedName>
</protein>
<evidence type="ECO:0000256" key="5">
    <source>
        <dbReference type="ARBA" id="ARBA00022679"/>
    </source>
</evidence>
<organism evidence="11 12">
    <name type="scientific">Agromyces archimandritae</name>
    <dbReference type="NCBI Taxonomy" id="2781962"/>
    <lineage>
        <taxon>Bacteria</taxon>
        <taxon>Bacillati</taxon>
        <taxon>Actinomycetota</taxon>
        <taxon>Actinomycetes</taxon>
        <taxon>Micrococcales</taxon>
        <taxon>Microbacteriaceae</taxon>
        <taxon>Agromyces</taxon>
    </lineage>
</organism>
<evidence type="ECO:0008006" key="13">
    <source>
        <dbReference type="Google" id="ProtNLM"/>
    </source>
</evidence>
<evidence type="ECO:0000256" key="3">
    <source>
        <dbReference type="ARBA" id="ARBA00022502"/>
    </source>
</evidence>
<reference evidence="11" key="1">
    <citation type="submission" date="2021-03" db="EMBL/GenBank/DDBJ databases">
        <title>Agromyces archimandritus sp. nov., isolated from the cockroach Archimandrita tessellata.</title>
        <authorList>
            <person name="Guzman J."/>
            <person name="Ortuzar M."/>
            <person name="Poehlein A."/>
            <person name="Daniel R."/>
            <person name="Trujillo M."/>
            <person name="Vilcinskas A."/>
        </authorList>
    </citation>
    <scope>NUCLEOTIDE SEQUENCE</scope>
    <source>
        <strain evidence="11">G127AT</strain>
    </source>
</reference>
<feature type="transmembrane region" description="Helical" evidence="10">
    <location>
        <begin position="308"/>
        <end position="328"/>
    </location>
</feature>
<keyword evidence="7" id="KW-0256">Endoplasmic reticulum</keyword>
<dbReference type="GO" id="GO:0004376">
    <property type="term" value="F:GPI mannosyltransferase activity"/>
    <property type="evidence" value="ECO:0007669"/>
    <property type="project" value="InterPro"/>
</dbReference>
<evidence type="ECO:0000256" key="4">
    <source>
        <dbReference type="ARBA" id="ARBA00022676"/>
    </source>
</evidence>
<feature type="transmembrane region" description="Helical" evidence="10">
    <location>
        <begin position="126"/>
        <end position="147"/>
    </location>
</feature>
<feature type="transmembrane region" description="Helical" evidence="10">
    <location>
        <begin position="92"/>
        <end position="114"/>
    </location>
</feature>
<evidence type="ECO:0000256" key="10">
    <source>
        <dbReference type="SAM" id="Phobius"/>
    </source>
</evidence>
<dbReference type="GO" id="GO:0031501">
    <property type="term" value="C:mannosyltransferase complex"/>
    <property type="evidence" value="ECO:0007669"/>
    <property type="project" value="TreeGrafter"/>
</dbReference>
<dbReference type="InterPro" id="IPR007315">
    <property type="entry name" value="PIG-V/Gpi18"/>
</dbReference>
<keyword evidence="12" id="KW-1185">Reference proteome</keyword>
<feature type="transmembrane region" description="Helical" evidence="10">
    <location>
        <begin position="348"/>
        <end position="371"/>
    </location>
</feature>
<evidence type="ECO:0000256" key="1">
    <source>
        <dbReference type="ARBA" id="ARBA00004477"/>
    </source>
</evidence>
<comment type="pathway">
    <text evidence="2">Glycolipid biosynthesis; glycosylphosphatidylinositol-anchor biosynthesis.</text>
</comment>
<feature type="transmembrane region" description="Helical" evidence="10">
    <location>
        <begin position="167"/>
        <end position="193"/>
    </location>
</feature>
<dbReference type="AlphaFoldDB" id="A0A975FQL9"/>
<evidence type="ECO:0000256" key="8">
    <source>
        <dbReference type="ARBA" id="ARBA00022989"/>
    </source>
</evidence>
<keyword evidence="4" id="KW-0328">Glycosyltransferase</keyword>
<evidence type="ECO:0000256" key="6">
    <source>
        <dbReference type="ARBA" id="ARBA00022692"/>
    </source>
</evidence>
<dbReference type="GO" id="GO:0006506">
    <property type="term" value="P:GPI anchor biosynthetic process"/>
    <property type="evidence" value="ECO:0007669"/>
    <property type="project" value="UniProtKB-KW"/>
</dbReference>
<dbReference type="Proteomes" id="UP000671914">
    <property type="component" value="Chromosome"/>
</dbReference>
<evidence type="ECO:0000256" key="7">
    <source>
        <dbReference type="ARBA" id="ARBA00022824"/>
    </source>
</evidence>
<evidence type="ECO:0000313" key="12">
    <source>
        <dbReference type="Proteomes" id="UP000671914"/>
    </source>
</evidence>
<keyword evidence="3" id="KW-0337">GPI-anchor biosynthesis</keyword>
<comment type="subcellular location">
    <subcellularLocation>
        <location evidence="1">Endoplasmic reticulum membrane</location>
        <topology evidence="1">Multi-pass membrane protein</topology>
    </subcellularLocation>
</comment>
<sequence>MRVLAVFVGGRAVSTVLVLALANVQGANPWTAARPDYWSFANLWDARWFQLIAYWGYPSELPLDDAGHVAENAWAFMPVYPFLVRIATLTGLPWNVASVLVSVAAGLGAALVLYRLMTRFLDAGQALFTVVLFSVAPVSAIMQFGYAEALSYLCIGLALLFLVDRRYALIFPVVAVWSVTRPGALAFALALGFHFLLRLRRRRVDPFPARERWLLVALGLFTAVAGLAWAGIAWAVTGSMTAYTDTELAWRAAYIGPGELAPFTPWFTSADWWLGQPLGTVAVIALVIAFALLLVTPWVRRLGPDLRFWFVSYGLYLLAVFFPQSSVFRMLSPMFPMLGALAVPRSRAFRVAAVVVSIALQLGWLMLCWAVDGRDWTPP</sequence>
<dbReference type="GO" id="GO:0000009">
    <property type="term" value="F:alpha-1,6-mannosyltransferase activity"/>
    <property type="evidence" value="ECO:0007669"/>
    <property type="project" value="InterPro"/>
</dbReference>
<keyword evidence="8 10" id="KW-1133">Transmembrane helix</keyword>
<gene>
    <name evidence="11" type="ORF">G127AT_13385</name>
</gene>
<dbReference type="PANTHER" id="PTHR12468:SF2">
    <property type="entry name" value="GPI MANNOSYLTRANSFERASE 2"/>
    <property type="match status" value="1"/>
</dbReference>
<dbReference type="PANTHER" id="PTHR12468">
    <property type="entry name" value="GPI MANNOSYLTRANSFERASE 2"/>
    <property type="match status" value="1"/>
</dbReference>
<dbReference type="EMBL" id="CP071696">
    <property type="protein sequence ID" value="QTX06326.1"/>
    <property type="molecule type" value="Genomic_DNA"/>
</dbReference>
<proteinExistence type="predicted"/>
<dbReference type="GO" id="GO:0016020">
    <property type="term" value="C:membrane"/>
    <property type="evidence" value="ECO:0007669"/>
    <property type="project" value="GOC"/>
</dbReference>